<comment type="caution">
    <text evidence="1">The sequence shown here is derived from an EMBL/GenBank/DDBJ whole genome shotgun (WGS) entry which is preliminary data.</text>
</comment>
<reference evidence="1 2" key="1">
    <citation type="submission" date="2020-08" db="EMBL/GenBank/DDBJ databases">
        <title>Genomic Encyclopedia of Type Strains, Phase III (KMG-III): the genomes of soil and plant-associated and newly described type strains.</title>
        <authorList>
            <person name="Whitman W."/>
        </authorList>
    </citation>
    <scope>NUCLEOTIDE SEQUENCE [LARGE SCALE GENOMIC DNA]</scope>
    <source>
        <strain evidence="1 2">CECT 8799</strain>
    </source>
</reference>
<dbReference type="AlphaFoldDB" id="A0A7W4W9I5"/>
<organism evidence="1 2">
    <name type="scientific">Microbulbifer rhizosphaerae</name>
    <dbReference type="NCBI Taxonomy" id="1562603"/>
    <lineage>
        <taxon>Bacteria</taxon>
        <taxon>Pseudomonadati</taxon>
        <taxon>Pseudomonadota</taxon>
        <taxon>Gammaproteobacteria</taxon>
        <taxon>Cellvibrionales</taxon>
        <taxon>Microbulbiferaceae</taxon>
        <taxon>Microbulbifer</taxon>
    </lineage>
</organism>
<protein>
    <submittedName>
        <fullName evidence="1">Uncharacterized protein</fullName>
    </submittedName>
</protein>
<accession>A0A7W4W9I5</accession>
<evidence type="ECO:0000313" key="1">
    <source>
        <dbReference type="EMBL" id="MBB3060168.1"/>
    </source>
</evidence>
<dbReference type="EMBL" id="JACHWZ010000004">
    <property type="protein sequence ID" value="MBB3060168.1"/>
    <property type="molecule type" value="Genomic_DNA"/>
</dbReference>
<gene>
    <name evidence="1" type="ORF">FHS09_000983</name>
</gene>
<proteinExistence type="predicted"/>
<sequence length="75" mass="8577">MYRQFTDNLVAGLSSRAKLEEDLYLQVDKLVALVSGQTALDNGDYQPSRAIRNHYSLVIEEHALAVRKLLNQLFR</sequence>
<name>A0A7W4W9I5_9GAMM</name>
<keyword evidence="2" id="KW-1185">Reference proteome</keyword>
<dbReference type="RefSeq" id="WP_183457312.1">
    <property type="nucleotide sequence ID" value="NZ_JACHWZ010000004.1"/>
</dbReference>
<dbReference type="Proteomes" id="UP000535937">
    <property type="component" value="Unassembled WGS sequence"/>
</dbReference>
<evidence type="ECO:0000313" key="2">
    <source>
        <dbReference type="Proteomes" id="UP000535937"/>
    </source>
</evidence>